<gene>
    <name evidence="9" type="ORF">HARCEL1_04855</name>
</gene>
<evidence type="ECO:0000256" key="1">
    <source>
        <dbReference type="ARBA" id="ARBA00004651"/>
    </source>
</evidence>
<protein>
    <submittedName>
        <fullName evidence="9">ABC transporter permease</fullName>
    </submittedName>
</protein>
<dbReference type="AlphaFoldDB" id="A0A2R4WZV2"/>
<feature type="transmembrane region" description="Helical" evidence="6">
    <location>
        <begin position="323"/>
        <end position="351"/>
    </location>
</feature>
<evidence type="ECO:0000256" key="3">
    <source>
        <dbReference type="ARBA" id="ARBA00022692"/>
    </source>
</evidence>
<evidence type="ECO:0000256" key="5">
    <source>
        <dbReference type="ARBA" id="ARBA00023136"/>
    </source>
</evidence>
<dbReference type="Pfam" id="PF02687">
    <property type="entry name" value="FtsX"/>
    <property type="match status" value="1"/>
</dbReference>
<dbReference type="Proteomes" id="UP000244727">
    <property type="component" value="Chromosome"/>
</dbReference>
<dbReference type="InterPro" id="IPR025857">
    <property type="entry name" value="MacB_PCD"/>
</dbReference>
<proteinExistence type="predicted"/>
<evidence type="ECO:0000259" key="7">
    <source>
        <dbReference type="Pfam" id="PF02687"/>
    </source>
</evidence>
<evidence type="ECO:0000256" key="2">
    <source>
        <dbReference type="ARBA" id="ARBA00022475"/>
    </source>
</evidence>
<dbReference type="RefSeq" id="WP_108381451.1">
    <property type="nucleotide sequence ID" value="NZ_CP028858.1"/>
</dbReference>
<dbReference type="InterPro" id="IPR003838">
    <property type="entry name" value="ABC3_permease_C"/>
</dbReference>
<evidence type="ECO:0000313" key="9">
    <source>
        <dbReference type="EMBL" id="AWB27082.1"/>
    </source>
</evidence>
<feature type="transmembrane region" description="Helical" evidence="6">
    <location>
        <begin position="371"/>
        <end position="394"/>
    </location>
</feature>
<feature type="transmembrane region" description="Helical" evidence="6">
    <location>
        <begin position="31"/>
        <end position="55"/>
    </location>
</feature>
<accession>A0A2R4WZV2</accession>
<name>A0A2R4WZV2_9EURY</name>
<keyword evidence="10" id="KW-1185">Reference proteome</keyword>
<reference evidence="9 10" key="1">
    <citation type="submission" date="2018-04" db="EMBL/GenBank/DDBJ databases">
        <title>Halococcoides cellulosivorans gen. nov., sp. nov., an extremely halophilic cellulose-utilizing haloarchaeon from hypersaline lakes.</title>
        <authorList>
            <person name="Sorokin D.Y."/>
            <person name="Toshchakov S.V."/>
            <person name="Samarov N.I."/>
            <person name="Korzhenkov A."/>
            <person name="Kublanov I.V."/>
        </authorList>
    </citation>
    <scope>NUCLEOTIDE SEQUENCE [LARGE SCALE GENOMIC DNA]</scope>
    <source>
        <strain evidence="9 10">HArcel1</strain>
    </source>
</reference>
<evidence type="ECO:0000256" key="4">
    <source>
        <dbReference type="ARBA" id="ARBA00022989"/>
    </source>
</evidence>
<keyword evidence="4 6" id="KW-1133">Transmembrane helix</keyword>
<dbReference type="KEGG" id="harc:HARCEL1_04855"/>
<evidence type="ECO:0000256" key="6">
    <source>
        <dbReference type="SAM" id="Phobius"/>
    </source>
</evidence>
<evidence type="ECO:0000259" key="8">
    <source>
        <dbReference type="Pfam" id="PF12704"/>
    </source>
</evidence>
<feature type="domain" description="ABC3 transporter permease C-terminal" evidence="7">
    <location>
        <begin position="282"/>
        <end position="400"/>
    </location>
</feature>
<dbReference type="EMBL" id="CP028858">
    <property type="protein sequence ID" value="AWB27082.1"/>
    <property type="molecule type" value="Genomic_DNA"/>
</dbReference>
<feature type="transmembrane region" description="Helical" evidence="6">
    <location>
        <begin position="276"/>
        <end position="302"/>
    </location>
</feature>
<keyword evidence="5 6" id="KW-0472">Membrane</keyword>
<dbReference type="PANTHER" id="PTHR43738:SF2">
    <property type="entry name" value="ABC TRANSPORTER PERMEASE"/>
    <property type="match status" value="1"/>
</dbReference>
<keyword evidence="3 6" id="KW-0812">Transmembrane</keyword>
<dbReference type="GO" id="GO:0005886">
    <property type="term" value="C:plasma membrane"/>
    <property type="evidence" value="ECO:0007669"/>
    <property type="project" value="UniProtKB-SubCell"/>
</dbReference>
<dbReference type="PANTHER" id="PTHR43738">
    <property type="entry name" value="ABC TRANSPORTER, MEMBRANE PROTEIN"/>
    <property type="match status" value="1"/>
</dbReference>
<organism evidence="9 10">
    <name type="scientific">Halococcoides cellulosivorans</name>
    <dbReference type="NCBI Taxonomy" id="1679096"/>
    <lineage>
        <taxon>Archaea</taxon>
        <taxon>Methanobacteriati</taxon>
        <taxon>Methanobacteriota</taxon>
        <taxon>Stenosarchaea group</taxon>
        <taxon>Halobacteria</taxon>
        <taxon>Halobacteriales</taxon>
        <taxon>Haloarculaceae</taxon>
        <taxon>Halococcoides</taxon>
    </lineage>
</organism>
<dbReference type="GeneID" id="36511812"/>
<dbReference type="InterPro" id="IPR051125">
    <property type="entry name" value="ABC-4/HrtB_transporter"/>
</dbReference>
<evidence type="ECO:0000313" key="10">
    <source>
        <dbReference type="Proteomes" id="UP000244727"/>
    </source>
</evidence>
<keyword evidence="2" id="KW-1003">Cell membrane</keyword>
<sequence length="406" mass="41424">MRERIHRWLSRRRALVGVGIRRVAGQPSTRVLVTITGIAIAVALLVTIGGVSLGLAGGTVVAGETVDYWIVPDGATARSVVVGVDGPRLGQVHEVTNSIASDDRVAYATPVQVTILPVSAGNRTEYAVLMGVIGPPDGQDSEALPGAALSPSDPHYANGSYAGPRTGEAVVSGATAELLAVGNGDSLALRGDRFTVRAVEDEGLAGELTTAPVVVVHLAELQAATGADEGDLADRILVRAHDRSVRESIGARYPETDVVTGTGLGRDQLSEANLPLAMAIAATITTLVVGVLFVATLMGLEVTDDRRQLAVLAAIGLSGRSRAWIVGTQTIVVAAIGGVAGVGLGIATIAAVNGVAARVAGLGRVALFDPLLIAVGLGVALAIGALAVVYPLWVARRTDPLEAMAR</sequence>
<comment type="subcellular location">
    <subcellularLocation>
        <location evidence="1">Cell membrane</location>
        <topology evidence="1">Multi-pass membrane protein</topology>
    </subcellularLocation>
</comment>
<dbReference type="Pfam" id="PF12704">
    <property type="entry name" value="MacB_PCD"/>
    <property type="match status" value="1"/>
</dbReference>
<feature type="domain" description="MacB-like periplasmic core" evidence="8">
    <location>
        <begin position="32"/>
        <end position="248"/>
    </location>
</feature>